<feature type="transmembrane region" description="Helical" evidence="6">
    <location>
        <begin position="51"/>
        <end position="73"/>
    </location>
</feature>
<proteinExistence type="predicted"/>
<gene>
    <name evidence="8" type="ORF">J2S62_000482</name>
</gene>
<comment type="caution">
    <text evidence="8">The sequence shown here is derived from an EMBL/GenBank/DDBJ whole genome shotgun (WGS) entry which is preliminary data.</text>
</comment>
<evidence type="ECO:0000256" key="2">
    <source>
        <dbReference type="ARBA" id="ARBA00022692"/>
    </source>
</evidence>
<evidence type="ECO:0000256" key="6">
    <source>
        <dbReference type="SAM" id="Phobius"/>
    </source>
</evidence>
<dbReference type="InterPro" id="IPR010920">
    <property type="entry name" value="LSM_dom_sf"/>
</dbReference>
<feature type="domain" description="Mechanosensitive ion channel MscS" evidence="7">
    <location>
        <begin position="215"/>
        <end position="281"/>
    </location>
</feature>
<evidence type="ECO:0000256" key="4">
    <source>
        <dbReference type="ARBA" id="ARBA00023136"/>
    </source>
</evidence>
<keyword evidence="2 6" id="KW-0812">Transmembrane</keyword>
<feature type="region of interest" description="Disordered" evidence="5">
    <location>
        <begin position="1"/>
        <end position="22"/>
    </location>
</feature>
<dbReference type="SUPFAM" id="SSF50182">
    <property type="entry name" value="Sm-like ribonucleoproteins"/>
    <property type="match status" value="1"/>
</dbReference>
<dbReference type="Pfam" id="PF00924">
    <property type="entry name" value="MS_channel_2nd"/>
    <property type="match status" value="1"/>
</dbReference>
<dbReference type="InterPro" id="IPR023408">
    <property type="entry name" value="MscS_beta-dom_sf"/>
</dbReference>
<keyword evidence="4 6" id="KW-0472">Membrane</keyword>
<dbReference type="PANTHER" id="PTHR30566">
    <property type="entry name" value="YNAI-RELATED MECHANOSENSITIVE ION CHANNEL"/>
    <property type="match status" value="1"/>
</dbReference>
<comment type="subcellular location">
    <subcellularLocation>
        <location evidence="1">Membrane</location>
    </subcellularLocation>
</comment>
<dbReference type="PANTHER" id="PTHR30566:SF25">
    <property type="entry name" value="INNER MEMBRANE PROTEIN"/>
    <property type="match status" value="1"/>
</dbReference>
<evidence type="ECO:0000256" key="1">
    <source>
        <dbReference type="ARBA" id="ARBA00004370"/>
    </source>
</evidence>
<evidence type="ECO:0000256" key="3">
    <source>
        <dbReference type="ARBA" id="ARBA00022989"/>
    </source>
</evidence>
<evidence type="ECO:0000256" key="5">
    <source>
        <dbReference type="SAM" id="MobiDB-lite"/>
    </source>
</evidence>
<feature type="compositionally biased region" description="Basic and acidic residues" evidence="5">
    <location>
        <begin position="441"/>
        <end position="451"/>
    </location>
</feature>
<keyword evidence="3 6" id="KW-1133">Transmembrane helix</keyword>
<dbReference type="Gene3D" id="1.10.287.1260">
    <property type="match status" value="1"/>
</dbReference>
<dbReference type="EMBL" id="JAVDYJ010000001">
    <property type="protein sequence ID" value="MDR7346225.1"/>
    <property type="molecule type" value="Genomic_DNA"/>
</dbReference>
<feature type="transmembrane region" description="Helical" evidence="6">
    <location>
        <begin position="166"/>
        <end position="187"/>
    </location>
</feature>
<dbReference type="Proteomes" id="UP001183794">
    <property type="component" value="Unassembled WGS sequence"/>
</dbReference>
<feature type="region of interest" description="Disordered" evidence="5">
    <location>
        <begin position="380"/>
        <end position="536"/>
    </location>
</feature>
<accession>A0ABU2AXY9</accession>
<evidence type="ECO:0000259" key="7">
    <source>
        <dbReference type="Pfam" id="PF00924"/>
    </source>
</evidence>
<evidence type="ECO:0000313" key="9">
    <source>
        <dbReference type="Proteomes" id="UP001183794"/>
    </source>
</evidence>
<feature type="transmembrane region" description="Helical" evidence="6">
    <location>
        <begin position="193"/>
        <end position="212"/>
    </location>
</feature>
<feature type="compositionally biased region" description="Basic and acidic residues" evidence="5">
    <location>
        <begin position="386"/>
        <end position="400"/>
    </location>
</feature>
<dbReference type="InterPro" id="IPR006685">
    <property type="entry name" value="MscS_channel_2nd"/>
</dbReference>
<feature type="compositionally biased region" description="Basic and acidic residues" evidence="5">
    <location>
        <begin position="487"/>
        <end position="536"/>
    </location>
</feature>
<dbReference type="Gene3D" id="2.30.30.60">
    <property type="match status" value="1"/>
</dbReference>
<feature type="transmembrane region" description="Helical" evidence="6">
    <location>
        <begin position="85"/>
        <end position="103"/>
    </location>
</feature>
<evidence type="ECO:0000313" key="8">
    <source>
        <dbReference type="EMBL" id="MDR7346225.1"/>
    </source>
</evidence>
<feature type="transmembrane region" description="Helical" evidence="6">
    <location>
        <begin position="115"/>
        <end position="133"/>
    </location>
</feature>
<protein>
    <submittedName>
        <fullName evidence="8">Small-conductance mechanosensitive channel</fullName>
    </submittedName>
</protein>
<keyword evidence="9" id="KW-1185">Reference proteome</keyword>
<organism evidence="8 9">
    <name type="scientific">Enteractinococcus fodinae</name>
    <dbReference type="NCBI Taxonomy" id="684663"/>
    <lineage>
        <taxon>Bacteria</taxon>
        <taxon>Bacillati</taxon>
        <taxon>Actinomycetota</taxon>
        <taxon>Actinomycetes</taxon>
        <taxon>Micrococcales</taxon>
        <taxon>Micrococcaceae</taxon>
    </lineage>
</organism>
<sequence length="536" mass="59418">MLRHETEEAPADPSEGPSMPNVEEAVPEDVQNSALENIDSLGPIFGASLNIAIGALAGFALTAVVALAAGFVLRRRKRMRSHLKILLTPAFTAMVFLGARVGLELSGRDLRLYDLLAFLLLIGTASGFAWLALRVVNVIERRVELQYDEVTAADRRGRRIKTQMQLIKRVLHTAIIVVAVAAILLAIPQVRALGAGLLASAGLVSVVAALAVQTTLTNVFAGMQLAFTDAIRVGDVVVMDDYYGTIEDITMSYVVLKIWDGRRIIYPSSYFTTTPFENYTRTGTEISAGIDFHVDWRVPVDALRSRLRALLESTDLWDGRDMSVQVLDIAGDRATLRAAVSARNAGDLWDLQCLVREDFIRFISEQHPEAMNIMRIEQTPPQRLESQTEPKSEQTSEIKLKRSRKSWDMNSAPQIDKEKVRSWQHTEPPVEIGVFPTVPRKNADGLVKTDPDTSPVPLTQPSEDGSMYTGSVAAIERGADMAGPGEDAYRSRAQRTDETELEEHTQDTAHEEKHPDERPVDERSVDDRPDDEEKPR</sequence>
<name>A0ABU2AXY9_9MICC</name>
<reference evidence="8 9" key="1">
    <citation type="submission" date="2023-07" db="EMBL/GenBank/DDBJ databases">
        <title>Sequencing the genomes of 1000 actinobacteria strains.</title>
        <authorList>
            <person name="Klenk H.-P."/>
        </authorList>
    </citation>
    <scope>NUCLEOTIDE SEQUENCE [LARGE SCALE GENOMIC DNA]</scope>
    <source>
        <strain evidence="8 9">DSM 22966</strain>
    </source>
</reference>
<dbReference type="RefSeq" id="WP_310170918.1">
    <property type="nucleotide sequence ID" value="NZ_BAABHE010000002.1"/>
</dbReference>